<gene>
    <name evidence="1" type="ORF">PM10SUCC1_33100</name>
</gene>
<dbReference type="EMBL" id="BSDY01000024">
    <property type="protein sequence ID" value="GLI57796.1"/>
    <property type="molecule type" value="Genomic_DNA"/>
</dbReference>
<comment type="caution">
    <text evidence="1">The sequence shown here is derived from an EMBL/GenBank/DDBJ whole genome shotgun (WGS) entry which is preliminary data.</text>
</comment>
<organism evidence="1 2">
    <name type="scientific">Propionigenium maris DSM 9537</name>
    <dbReference type="NCBI Taxonomy" id="1123000"/>
    <lineage>
        <taxon>Bacteria</taxon>
        <taxon>Fusobacteriati</taxon>
        <taxon>Fusobacteriota</taxon>
        <taxon>Fusobacteriia</taxon>
        <taxon>Fusobacteriales</taxon>
        <taxon>Fusobacteriaceae</taxon>
        <taxon>Propionigenium</taxon>
    </lineage>
</organism>
<protein>
    <submittedName>
        <fullName evidence="1">Uncharacterized protein</fullName>
    </submittedName>
</protein>
<accession>A0A9W6LNW3</accession>
<dbReference type="AlphaFoldDB" id="A0A9W6LNW3"/>
<dbReference type="Proteomes" id="UP001144471">
    <property type="component" value="Unassembled WGS sequence"/>
</dbReference>
<evidence type="ECO:0000313" key="2">
    <source>
        <dbReference type="Proteomes" id="UP001144471"/>
    </source>
</evidence>
<keyword evidence="2" id="KW-1185">Reference proteome</keyword>
<evidence type="ECO:0000313" key="1">
    <source>
        <dbReference type="EMBL" id="GLI57796.1"/>
    </source>
</evidence>
<proteinExistence type="predicted"/>
<sequence length="49" mass="5608">MFQHVAGKTDSSWVSVTHNKEIAIKKYASQPEYKEWIKIDFGNLPKCPG</sequence>
<name>A0A9W6LNW3_9FUSO</name>
<reference evidence="1" key="1">
    <citation type="submission" date="2022-12" db="EMBL/GenBank/DDBJ databases">
        <title>Reference genome sequencing for broad-spectrum identification of bacterial and archaeal isolates by mass spectrometry.</title>
        <authorList>
            <person name="Sekiguchi Y."/>
            <person name="Tourlousse D.M."/>
        </authorList>
    </citation>
    <scope>NUCLEOTIDE SEQUENCE</scope>
    <source>
        <strain evidence="1">10succ1</strain>
    </source>
</reference>